<feature type="compositionally biased region" description="Acidic residues" evidence="6">
    <location>
        <begin position="58"/>
        <end position="70"/>
    </location>
</feature>
<name>A0A3G3MDD8_9STRA</name>
<dbReference type="EMBL" id="MH450046">
    <property type="protein sequence ID" value="AYR04774.1"/>
    <property type="molecule type" value="mRNA"/>
</dbReference>
<comment type="similarity">
    <text evidence="2 5">Belongs to the RxLR effector family.</text>
</comment>
<reference evidence="7" key="1">
    <citation type="journal article" date="2018" name="Front. Plant Sci.">
        <title>Functional Analysis of PsAvr3c Effector Family From Phytophthora Provides Probes to Dissect SKRP Mediated Plant Susceptibility.</title>
        <authorList>
            <person name="Zhang Y."/>
            <person name="Huang J."/>
            <person name="Ochola S.O."/>
            <person name="Dong S."/>
        </authorList>
    </citation>
    <scope>NUCLEOTIDE SEQUENCE</scope>
</reference>
<comment type="subcellular location">
    <subcellularLocation>
        <location evidence="1 5">Secreted</location>
    </subcellularLocation>
</comment>
<dbReference type="InterPro" id="IPR031825">
    <property type="entry name" value="RXLR"/>
</dbReference>
<evidence type="ECO:0000256" key="4">
    <source>
        <dbReference type="ARBA" id="ARBA00022729"/>
    </source>
</evidence>
<dbReference type="AlphaFoldDB" id="A0A3G3MDD8"/>
<keyword evidence="4 5" id="KW-0732">Signal</keyword>
<comment type="function">
    <text evidence="5">Effector that suppresses plant defense responses during pathogen infection.</text>
</comment>
<sequence length="322" mass="35435">MRVCSVLLVVAAAVIAISNAAEASTTQLVSPRDVSAIAKVQVVNAAKRFLRSHQTTEEAGEDTQEEDESEERTLNLNLVDDAVAKFKDVAKHKYDLKVDDLLSPHYLNAAENDKGIKKILFKRWATAPAEVRESAIKQLAATGEKWSGLLAAWNKYEAKAATGFPVSASVANKADDLLPKSLVAKANGGDLDMQEKLFKTWIDAAPRIRQDAIEKLKESGNTYSTVLLAWKYSGSRSKAGIDELGFPLRTLDDLLPKGALRKAMDGDVREQNALFSQWFAAPKETREAALQILFDVGKGTKDYRALNNAWLNYLEKLGRTLD</sequence>
<feature type="chain" id="PRO_5028505497" description="RxLR effector protein" evidence="5">
    <location>
        <begin position="24"/>
        <end position="322"/>
    </location>
</feature>
<organism evidence="7">
    <name type="scientific">Phytophthora niederhauseri</name>
    <dbReference type="NCBI Taxonomy" id="2651253"/>
    <lineage>
        <taxon>Eukaryota</taxon>
        <taxon>Sar</taxon>
        <taxon>Stramenopiles</taxon>
        <taxon>Oomycota</taxon>
        <taxon>Peronosporomycetes</taxon>
        <taxon>Peronosporales</taxon>
        <taxon>Peronosporaceae</taxon>
        <taxon>Phytophthora</taxon>
    </lineage>
</organism>
<feature type="signal peptide" evidence="5">
    <location>
        <begin position="1"/>
        <end position="23"/>
    </location>
</feature>
<evidence type="ECO:0000313" key="7">
    <source>
        <dbReference type="EMBL" id="AYR04774.1"/>
    </source>
</evidence>
<reference evidence="7" key="2">
    <citation type="submission" date="2018-06" db="EMBL/GenBank/DDBJ databases">
        <authorList>
            <person name="Ying Z."/>
        </authorList>
    </citation>
    <scope>NUCLEOTIDE SEQUENCE</scope>
</reference>
<evidence type="ECO:0000256" key="6">
    <source>
        <dbReference type="SAM" id="MobiDB-lite"/>
    </source>
</evidence>
<feature type="region of interest" description="Disordered" evidence="6">
    <location>
        <begin position="53"/>
        <end position="72"/>
    </location>
</feature>
<evidence type="ECO:0000256" key="1">
    <source>
        <dbReference type="ARBA" id="ARBA00004613"/>
    </source>
</evidence>
<evidence type="ECO:0000256" key="3">
    <source>
        <dbReference type="ARBA" id="ARBA00022525"/>
    </source>
</evidence>
<keyword evidence="3 5" id="KW-0964">Secreted</keyword>
<dbReference type="GO" id="GO:0005576">
    <property type="term" value="C:extracellular region"/>
    <property type="evidence" value="ECO:0007669"/>
    <property type="project" value="UniProtKB-SubCell"/>
</dbReference>
<proteinExistence type="evidence at transcript level"/>
<accession>A0A3G3MDD8</accession>
<dbReference type="Pfam" id="PF16810">
    <property type="entry name" value="RXLR"/>
    <property type="match status" value="1"/>
</dbReference>
<evidence type="ECO:0000256" key="5">
    <source>
        <dbReference type="RuleBase" id="RU367124"/>
    </source>
</evidence>
<evidence type="ECO:0000256" key="2">
    <source>
        <dbReference type="ARBA" id="ARBA00010400"/>
    </source>
</evidence>
<comment type="domain">
    <text evidence="5">The RxLR-dEER motif acts to carry the protein into the host cell cytoplasm through binding to cell surface phosphatidylinositol-3-phosphate.</text>
</comment>
<protein>
    <recommendedName>
        <fullName evidence="5">RxLR effector protein</fullName>
    </recommendedName>
</protein>